<sequence>MKTKNEITGMLGILVSVPGMEDTVKINLSLQRKQVMLLSNVIREGMKTDQGMVGDLLAVLDPECSKELVRISADLDEKAGLSDLQQKVKQFSEH</sequence>
<evidence type="ECO:0000313" key="2">
    <source>
        <dbReference type="Proteomes" id="UP000286246"/>
    </source>
</evidence>
<evidence type="ECO:0000313" key="1">
    <source>
        <dbReference type="EMBL" id="RKE47139.1"/>
    </source>
</evidence>
<accession>A0A420ARM9</accession>
<reference evidence="1 2" key="1">
    <citation type="submission" date="2018-09" db="EMBL/GenBank/DDBJ databases">
        <title>Genomic Encyclopedia of Type Strains, Phase III (KMG-III): the genomes of soil and plant-associated and newly described type strains.</title>
        <authorList>
            <person name="Whitman W."/>
        </authorList>
    </citation>
    <scope>NUCLEOTIDE SEQUENCE [LARGE SCALE GENOMIC DNA]</scope>
    <source>
        <strain evidence="1 2">CECT 7938</strain>
    </source>
</reference>
<comment type="caution">
    <text evidence="1">The sequence shown here is derived from an EMBL/GenBank/DDBJ whole genome shotgun (WGS) entry which is preliminary data.</text>
</comment>
<dbReference type="AlphaFoldDB" id="A0A420ARM9"/>
<keyword evidence="2" id="KW-1185">Reference proteome</keyword>
<gene>
    <name evidence="1" type="ORF">DFQ12_4300</name>
</gene>
<dbReference type="OrthoDB" id="798544at2"/>
<protein>
    <submittedName>
        <fullName evidence="1">Uncharacterized protein</fullName>
    </submittedName>
</protein>
<proteinExistence type="predicted"/>
<dbReference type="Proteomes" id="UP000286246">
    <property type="component" value="Unassembled WGS sequence"/>
</dbReference>
<dbReference type="EMBL" id="RAPY01000004">
    <property type="protein sequence ID" value="RKE47139.1"/>
    <property type="molecule type" value="Genomic_DNA"/>
</dbReference>
<dbReference type="RefSeq" id="WP_120260955.1">
    <property type="nucleotide sequence ID" value="NZ_RAPY01000004.1"/>
</dbReference>
<name>A0A420ARM9_SPHD1</name>
<organism evidence="1 2">
    <name type="scientific">Sphingobacterium detergens</name>
    <dbReference type="NCBI Taxonomy" id="1145106"/>
    <lineage>
        <taxon>Bacteria</taxon>
        <taxon>Pseudomonadati</taxon>
        <taxon>Bacteroidota</taxon>
        <taxon>Sphingobacteriia</taxon>
        <taxon>Sphingobacteriales</taxon>
        <taxon>Sphingobacteriaceae</taxon>
        <taxon>Sphingobacterium</taxon>
    </lineage>
</organism>